<organism evidence="2 3">
    <name type="scientific">Conoideocrella luteorostrata</name>
    <dbReference type="NCBI Taxonomy" id="1105319"/>
    <lineage>
        <taxon>Eukaryota</taxon>
        <taxon>Fungi</taxon>
        <taxon>Dikarya</taxon>
        <taxon>Ascomycota</taxon>
        <taxon>Pezizomycotina</taxon>
        <taxon>Sordariomycetes</taxon>
        <taxon>Hypocreomycetidae</taxon>
        <taxon>Hypocreales</taxon>
        <taxon>Clavicipitaceae</taxon>
        <taxon>Conoideocrella</taxon>
    </lineage>
</organism>
<evidence type="ECO:0000256" key="1">
    <source>
        <dbReference type="SAM" id="MobiDB-lite"/>
    </source>
</evidence>
<gene>
    <name evidence="2" type="ORF">QQS21_001450</name>
</gene>
<dbReference type="AlphaFoldDB" id="A0AAJ0CWY5"/>
<evidence type="ECO:0000313" key="2">
    <source>
        <dbReference type="EMBL" id="KAK2612512.1"/>
    </source>
</evidence>
<feature type="region of interest" description="Disordered" evidence="1">
    <location>
        <begin position="1"/>
        <end position="21"/>
    </location>
</feature>
<sequence>MDHAVDVPRSNMVPVPVGDEEEQPDISGRVLNCIITAPLVESLHRFEPLPELLYALRDAIGLIVRCTSSAVFFIKTYLPGILLFHHVSKAVMVAIAPKGVLIDLDVSKLAETPSRQFESIGTPLF</sequence>
<reference evidence="2" key="1">
    <citation type="submission" date="2023-06" db="EMBL/GenBank/DDBJ databases">
        <title>Conoideocrella luteorostrata (Hypocreales: Clavicipitaceae), a potential biocontrol fungus for elongate hemlock scale in United States Christmas tree production areas.</title>
        <authorList>
            <person name="Barrett H."/>
            <person name="Lovett B."/>
            <person name="Macias A.M."/>
            <person name="Stajich J.E."/>
            <person name="Kasson M.T."/>
        </authorList>
    </citation>
    <scope>NUCLEOTIDE SEQUENCE</scope>
    <source>
        <strain evidence="2">ARSEF 14590</strain>
    </source>
</reference>
<protein>
    <submittedName>
        <fullName evidence="2">Uncharacterized protein</fullName>
    </submittedName>
</protein>
<comment type="caution">
    <text evidence="2">The sequence shown here is derived from an EMBL/GenBank/DDBJ whole genome shotgun (WGS) entry which is preliminary data.</text>
</comment>
<dbReference type="Proteomes" id="UP001251528">
    <property type="component" value="Unassembled WGS sequence"/>
</dbReference>
<proteinExistence type="predicted"/>
<accession>A0AAJ0CWY5</accession>
<evidence type="ECO:0000313" key="3">
    <source>
        <dbReference type="Proteomes" id="UP001251528"/>
    </source>
</evidence>
<dbReference type="EMBL" id="JASWJB010000015">
    <property type="protein sequence ID" value="KAK2612512.1"/>
    <property type="molecule type" value="Genomic_DNA"/>
</dbReference>
<name>A0AAJ0CWY5_9HYPO</name>
<keyword evidence="3" id="KW-1185">Reference proteome</keyword>